<feature type="domain" description="Expansin-like CBD" evidence="3">
    <location>
        <begin position="115"/>
        <end position="183"/>
    </location>
</feature>
<evidence type="ECO:0000259" key="3">
    <source>
        <dbReference type="PROSITE" id="PS50843"/>
    </source>
</evidence>
<dbReference type="Pfam" id="PF01357">
    <property type="entry name" value="Expansin_C"/>
    <property type="match status" value="1"/>
</dbReference>
<dbReference type="Proteomes" id="UP001472677">
    <property type="component" value="Unassembled WGS sequence"/>
</dbReference>
<feature type="region of interest" description="Disordered" evidence="1">
    <location>
        <begin position="66"/>
        <end position="108"/>
    </location>
</feature>
<comment type="caution">
    <text evidence="4">The sequence shown here is derived from an EMBL/GenBank/DDBJ whole genome shotgun (WGS) entry which is preliminary data.</text>
</comment>
<feature type="compositionally biased region" description="Basic and acidic residues" evidence="1">
    <location>
        <begin position="96"/>
        <end position="106"/>
    </location>
</feature>
<feature type="chain" id="PRO_5046027170" description="Expansin-like CBD domain-containing protein" evidence="2">
    <location>
        <begin position="21"/>
        <end position="215"/>
    </location>
</feature>
<sequence length="215" mass="24250">MASFTSWSSKFLLMTLTTFAIITKPSVEDPVFRSSPWASANATYYGGETASGTTVCRLTFVPPRETIHHGDRNQPLSPEQRLVQPSSSPFRPDQASFHENRSMESRHRPRQIPKVMNVGGGSDVSNMWVKGSKTEWIKMKHNWGASYQAWAELGGQSLSFKLTSDSTKETIIARNAAPENWKARFIRHMSTSIKQQLHNCLSPPKPSFAFGFFFY</sequence>
<dbReference type="PANTHER" id="PTHR31867">
    <property type="entry name" value="EXPANSIN-A15"/>
    <property type="match status" value="1"/>
</dbReference>
<evidence type="ECO:0000256" key="1">
    <source>
        <dbReference type="SAM" id="MobiDB-lite"/>
    </source>
</evidence>
<accession>A0ABR2GBX3</accession>
<evidence type="ECO:0000313" key="5">
    <source>
        <dbReference type="Proteomes" id="UP001472677"/>
    </source>
</evidence>
<dbReference type="InterPro" id="IPR007117">
    <property type="entry name" value="Expansin_CBD"/>
</dbReference>
<dbReference type="EMBL" id="JBBPBM010000001">
    <property type="protein sequence ID" value="KAK8599794.1"/>
    <property type="molecule type" value="Genomic_DNA"/>
</dbReference>
<keyword evidence="2" id="KW-0732">Signal</keyword>
<dbReference type="Gene3D" id="2.60.40.760">
    <property type="entry name" value="Expansin, cellulose-binding-like domain"/>
    <property type="match status" value="1"/>
</dbReference>
<name>A0ABR2GBX3_9ROSI</name>
<evidence type="ECO:0000313" key="4">
    <source>
        <dbReference type="EMBL" id="KAK8599794.1"/>
    </source>
</evidence>
<gene>
    <name evidence="4" type="ORF">V6N12_049667</name>
</gene>
<protein>
    <recommendedName>
        <fullName evidence="3">Expansin-like CBD domain-containing protein</fullName>
    </recommendedName>
</protein>
<proteinExistence type="predicted"/>
<organism evidence="4 5">
    <name type="scientific">Hibiscus sabdariffa</name>
    <name type="common">roselle</name>
    <dbReference type="NCBI Taxonomy" id="183260"/>
    <lineage>
        <taxon>Eukaryota</taxon>
        <taxon>Viridiplantae</taxon>
        <taxon>Streptophyta</taxon>
        <taxon>Embryophyta</taxon>
        <taxon>Tracheophyta</taxon>
        <taxon>Spermatophyta</taxon>
        <taxon>Magnoliopsida</taxon>
        <taxon>eudicotyledons</taxon>
        <taxon>Gunneridae</taxon>
        <taxon>Pentapetalae</taxon>
        <taxon>rosids</taxon>
        <taxon>malvids</taxon>
        <taxon>Malvales</taxon>
        <taxon>Malvaceae</taxon>
        <taxon>Malvoideae</taxon>
        <taxon>Hibiscus</taxon>
    </lineage>
</organism>
<dbReference type="PROSITE" id="PS50843">
    <property type="entry name" value="EXPANSIN_CBD"/>
    <property type="match status" value="1"/>
</dbReference>
<keyword evidence="5" id="KW-1185">Reference proteome</keyword>
<feature type="signal peptide" evidence="2">
    <location>
        <begin position="1"/>
        <end position="20"/>
    </location>
</feature>
<evidence type="ECO:0000256" key="2">
    <source>
        <dbReference type="SAM" id="SignalP"/>
    </source>
</evidence>
<dbReference type="SUPFAM" id="SSF49590">
    <property type="entry name" value="PHL pollen allergen"/>
    <property type="match status" value="1"/>
</dbReference>
<dbReference type="InterPro" id="IPR036749">
    <property type="entry name" value="Expansin_CBD_sf"/>
</dbReference>
<reference evidence="4 5" key="1">
    <citation type="journal article" date="2024" name="G3 (Bethesda)">
        <title>Genome assembly of Hibiscus sabdariffa L. provides insights into metabolisms of medicinal natural products.</title>
        <authorList>
            <person name="Kim T."/>
        </authorList>
    </citation>
    <scope>NUCLEOTIDE SEQUENCE [LARGE SCALE GENOMIC DNA]</scope>
    <source>
        <strain evidence="4">TK-2024</strain>
        <tissue evidence="4">Old leaves</tissue>
    </source>
</reference>
<dbReference type="InterPro" id="IPR002963">
    <property type="entry name" value="Expansin"/>
</dbReference>